<dbReference type="PANTHER" id="PTHR16433:SF0">
    <property type="entry name" value="DOLICHOL-PHOSPHATE MANNOSYLTRANSFERASE SUBUNIT 3"/>
    <property type="match status" value="1"/>
</dbReference>
<keyword evidence="9" id="KW-1185">Reference proteome</keyword>
<dbReference type="AlphaFoldDB" id="A0A1V9XLL4"/>
<comment type="subcellular location">
    <subcellularLocation>
        <location evidence="1 7">Endoplasmic reticulum membrane</location>
        <topology evidence="1 7">Multi-pass membrane protein</topology>
    </subcellularLocation>
</comment>
<keyword evidence="8" id="KW-0328">Glycosyltransferase</keyword>
<evidence type="ECO:0000256" key="7">
    <source>
        <dbReference type="RuleBase" id="RU365085"/>
    </source>
</evidence>
<evidence type="ECO:0000256" key="5">
    <source>
        <dbReference type="ARBA" id="ARBA00022989"/>
    </source>
</evidence>
<evidence type="ECO:0000313" key="9">
    <source>
        <dbReference type="Proteomes" id="UP000192247"/>
    </source>
</evidence>
<gene>
    <name evidence="8" type="ORF">BIW11_09104</name>
</gene>
<sequence length="92" mass="10326">MTKLLEWLFGGSVFILIWAGLLSGQIVSLNHVQEIHVLLLPIYLATLLGIYSVSVILYRVFTFNNCEGAADELKQQIVEAEKDLTSKGFTFH</sequence>
<dbReference type="GO" id="GO:0006506">
    <property type="term" value="P:GPI anchor biosynthetic process"/>
    <property type="evidence" value="ECO:0007669"/>
    <property type="project" value="TreeGrafter"/>
</dbReference>
<proteinExistence type="inferred from homology"/>
<evidence type="ECO:0000256" key="3">
    <source>
        <dbReference type="ARBA" id="ARBA00022692"/>
    </source>
</evidence>
<comment type="subunit">
    <text evidence="7">Component of the dolichol-phosphate mannose (DPM) synthase complex.</text>
</comment>
<comment type="function">
    <text evidence="7">Stabilizer subunit of the dolichol-phosphate mannose (DPM) synthase complex; tethers catalytic subunit to the ER.</text>
</comment>
<feature type="transmembrane region" description="Helical" evidence="7">
    <location>
        <begin position="7"/>
        <end position="29"/>
    </location>
</feature>
<dbReference type="UniPathway" id="UPA00378"/>
<keyword evidence="3 7" id="KW-0812">Transmembrane</keyword>
<dbReference type="InParanoid" id="A0A1V9XLL4"/>
<dbReference type="PANTHER" id="PTHR16433">
    <property type="entry name" value="DOLICHOL-PHOSPHATE MANNOSYLTRANSFERASE SUBUNIT 3"/>
    <property type="match status" value="1"/>
</dbReference>
<dbReference type="GO" id="GO:0005789">
    <property type="term" value="C:endoplasmic reticulum membrane"/>
    <property type="evidence" value="ECO:0007669"/>
    <property type="project" value="UniProtKB-SubCell"/>
</dbReference>
<keyword evidence="4 7" id="KW-0256">Endoplasmic reticulum</keyword>
<comment type="caution">
    <text evidence="8">The sequence shown here is derived from an EMBL/GenBank/DDBJ whole genome shotgun (WGS) entry which is preliminary data.</text>
</comment>
<feature type="transmembrane region" description="Helical" evidence="7">
    <location>
        <begin position="35"/>
        <end position="58"/>
    </location>
</feature>
<evidence type="ECO:0000256" key="2">
    <source>
        <dbReference type="ARBA" id="ARBA00010430"/>
    </source>
</evidence>
<keyword evidence="8" id="KW-0808">Transferase</keyword>
<dbReference type="GO" id="GO:0016757">
    <property type="term" value="F:glycosyltransferase activity"/>
    <property type="evidence" value="ECO:0007669"/>
    <property type="project" value="UniProtKB-KW"/>
</dbReference>
<evidence type="ECO:0000256" key="4">
    <source>
        <dbReference type="ARBA" id="ARBA00022824"/>
    </source>
</evidence>
<comment type="pathway">
    <text evidence="7">Protein modification; protein glycosylation.</text>
</comment>
<dbReference type="InterPro" id="IPR013174">
    <property type="entry name" value="DPM3"/>
</dbReference>
<dbReference type="OrthoDB" id="75343at2759"/>
<dbReference type="FunCoup" id="A0A1V9XLL4">
    <property type="interactions" value="282"/>
</dbReference>
<dbReference type="STRING" id="418985.A0A1V9XLL4"/>
<organism evidence="8 9">
    <name type="scientific">Tropilaelaps mercedesae</name>
    <dbReference type="NCBI Taxonomy" id="418985"/>
    <lineage>
        <taxon>Eukaryota</taxon>
        <taxon>Metazoa</taxon>
        <taxon>Ecdysozoa</taxon>
        <taxon>Arthropoda</taxon>
        <taxon>Chelicerata</taxon>
        <taxon>Arachnida</taxon>
        <taxon>Acari</taxon>
        <taxon>Parasitiformes</taxon>
        <taxon>Mesostigmata</taxon>
        <taxon>Gamasina</taxon>
        <taxon>Dermanyssoidea</taxon>
        <taxon>Laelapidae</taxon>
        <taxon>Tropilaelaps</taxon>
    </lineage>
</organism>
<comment type="similarity">
    <text evidence="2 7">Belongs to the DPM3 family.</text>
</comment>
<protein>
    <recommendedName>
        <fullName evidence="7">Dolichol-phosphate mannosyltransferase subunit 3</fullName>
    </recommendedName>
</protein>
<keyword evidence="6 7" id="KW-0472">Membrane</keyword>
<dbReference type="Pfam" id="PF08285">
    <property type="entry name" value="DPM3"/>
    <property type="match status" value="1"/>
</dbReference>
<evidence type="ECO:0000313" key="8">
    <source>
        <dbReference type="EMBL" id="OQR74397.1"/>
    </source>
</evidence>
<keyword evidence="5 7" id="KW-1133">Transmembrane helix</keyword>
<evidence type="ECO:0000256" key="1">
    <source>
        <dbReference type="ARBA" id="ARBA00004477"/>
    </source>
</evidence>
<name>A0A1V9XLL4_9ACAR</name>
<dbReference type="GO" id="GO:0033185">
    <property type="term" value="C:dolichol-phosphate-mannose synthase complex"/>
    <property type="evidence" value="ECO:0007669"/>
    <property type="project" value="TreeGrafter"/>
</dbReference>
<reference evidence="8 9" key="1">
    <citation type="journal article" date="2017" name="Gigascience">
        <title>Draft genome of the honey bee ectoparasitic mite, Tropilaelaps mercedesae, is shaped by the parasitic life history.</title>
        <authorList>
            <person name="Dong X."/>
            <person name="Armstrong S.D."/>
            <person name="Xia D."/>
            <person name="Makepeace B.L."/>
            <person name="Darby A.C."/>
            <person name="Kadowaki T."/>
        </authorList>
    </citation>
    <scope>NUCLEOTIDE SEQUENCE [LARGE SCALE GENOMIC DNA]</scope>
    <source>
        <strain evidence="8">Wuxi-XJTLU</strain>
    </source>
</reference>
<dbReference type="Proteomes" id="UP000192247">
    <property type="component" value="Unassembled WGS sequence"/>
</dbReference>
<evidence type="ECO:0000256" key="6">
    <source>
        <dbReference type="ARBA" id="ARBA00023136"/>
    </source>
</evidence>
<dbReference type="EMBL" id="MNPL01008049">
    <property type="protein sequence ID" value="OQR74397.1"/>
    <property type="molecule type" value="Genomic_DNA"/>
</dbReference>
<accession>A0A1V9XLL4</accession>